<dbReference type="EMBL" id="JANJOU010000020">
    <property type="protein sequence ID" value="MCR0984319.1"/>
    <property type="molecule type" value="Genomic_DNA"/>
</dbReference>
<evidence type="ECO:0000259" key="2">
    <source>
        <dbReference type="Pfam" id="PF18557"/>
    </source>
</evidence>
<organism evidence="3 4">
    <name type="scientific">Roseomonas populi</name>
    <dbReference type="NCBI Taxonomy" id="3121582"/>
    <lineage>
        <taxon>Bacteria</taxon>
        <taxon>Pseudomonadati</taxon>
        <taxon>Pseudomonadota</taxon>
        <taxon>Alphaproteobacteria</taxon>
        <taxon>Acetobacterales</taxon>
        <taxon>Roseomonadaceae</taxon>
        <taxon>Roseomonas</taxon>
    </lineage>
</organism>
<accession>A0ABT1XBE3</accession>
<dbReference type="Proteomes" id="UP001524642">
    <property type="component" value="Unassembled WGS sequence"/>
</dbReference>
<evidence type="ECO:0000256" key="1">
    <source>
        <dbReference type="SAM" id="MobiDB-lite"/>
    </source>
</evidence>
<evidence type="ECO:0000313" key="4">
    <source>
        <dbReference type="Proteomes" id="UP001524642"/>
    </source>
</evidence>
<sequence>MAESNAKGKSGAVPKPGSSGGANGRGEAAPEAAFDLWLQRGLHQLFDDVMREPIPEELLRLIEQDRGQG</sequence>
<dbReference type="InterPro" id="IPR041649">
    <property type="entry name" value="NepR"/>
</dbReference>
<evidence type="ECO:0000313" key="3">
    <source>
        <dbReference type="EMBL" id="MCR0984319.1"/>
    </source>
</evidence>
<dbReference type="Pfam" id="PF18557">
    <property type="entry name" value="NepR"/>
    <property type="match status" value="1"/>
</dbReference>
<protein>
    <submittedName>
        <fullName evidence="3">NepR family anti-sigma factor</fullName>
    </submittedName>
</protein>
<feature type="domain" description="Anti-sigma factor NepR" evidence="2">
    <location>
        <begin position="40"/>
        <end position="64"/>
    </location>
</feature>
<feature type="region of interest" description="Disordered" evidence="1">
    <location>
        <begin position="1"/>
        <end position="27"/>
    </location>
</feature>
<dbReference type="RefSeq" id="WP_257717976.1">
    <property type="nucleotide sequence ID" value="NZ_JANJOU010000020.1"/>
</dbReference>
<gene>
    <name evidence="3" type="ORF">NRP21_19875</name>
</gene>
<proteinExistence type="predicted"/>
<name>A0ABT1XBE3_9PROT</name>
<comment type="caution">
    <text evidence="3">The sequence shown here is derived from an EMBL/GenBank/DDBJ whole genome shotgun (WGS) entry which is preliminary data.</text>
</comment>
<reference evidence="3 4" key="1">
    <citation type="submission" date="2022-06" db="EMBL/GenBank/DDBJ databases">
        <title>Roseomonas CN29.</title>
        <authorList>
            <person name="Cheng Y."/>
            <person name="He X."/>
        </authorList>
    </citation>
    <scope>NUCLEOTIDE SEQUENCE [LARGE SCALE GENOMIC DNA]</scope>
    <source>
        <strain evidence="3 4">CN29</strain>
    </source>
</reference>
<keyword evidence="4" id="KW-1185">Reference proteome</keyword>